<dbReference type="Proteomes" id="UP000218334">
    <property type="component" value="Unassembled WGS sequence"/>
</dbReference>
<reference evidence="3" key="1">
    <citation type="journal article" date="2017" name="Nat. Ecol. Evol.">
        <title>Genome expansion and lineage-specific genetic innovations in the forest pathogenic fungi Armillaria.</title>
        <authorList>
            <person name="Sipos G."/>
            <person name="Prasanna A.N."/>
            <person name="Walter M.C."/>
            <person name="O'Connor E."/>
            <person name="Balint B."/>
            <person name="Krizsan K."/>
            <person name="Kiss B."/>
            <person name="Hess J."/>
            <person name="Varga T."/>
            <person name="Slot J."/>
            <person name="Riley R."/>
            <person name="Boka B."/>
            <person name="Rigling D."/>
            <person name="Barry K."/>
            <person name="Lee J."/>
            <person name="Mihaltcheva S."/>
            <person name="LaButti K."/>
            <person name="Lipzen A."/>
            <person name="Waldron R."/>
            <person name="Moloney N.M."/>
            <person name="Sperisen C."/>
            <person name="Kredics L."/>
            <person name="Vagvoelgyi C."/>
            <person name="Patrignani A."/>
            <person name="Fitzpatrick D."/>
            <person name="Nagy I."/>
            <person name="Doyle S."/>
            <person name="Anderson J.B."/>
            <person name="Grigoriev I.V."/>
            <person name="Gueldener U."/>
            <person name="Muensterkoetter M."/>
            <person name="Nagy L.G."/>
        </authorList>
    </citation>
    <scope>NUCLEOTIDE SEQUENCE [LARGE SCALE GENOMIC DNA]</scope>
    <source>
        <strain evidence="3">28-4</strain>
    </source>
</reference>
<dbReference type="EMBL" id="KZ293518">
    <property type="protein sequence ID" value="PBK58923.1"/>
    <property type="molecule type" value="Genomic_DNA"/>
</dbReference>
<evidence type="ECO:0000256" key="1">
    <source>
        <dbReference type="SAM" id="MobiDB-lite"/>
    </source>
</evidence>
<proteinExistence type="predicted"/>
<protein>
    <submittedName>
        <fullName evidence="2">Uncharacterized protein</fullName>
    </submittedName>
</protein>
<feature type="region of interest" description="Disordered" evidence="1">
    <location>
        <begin position="382"/>
        <end position="438"/>
    </location>
</feature>
<sequence length="438" mass="49286">MSNSAAQAIPSLISLVNRADNVMNHPLELNALLPRVTAYFDEAVKVKFYIETYYPSALNEIFFKNFENIVEGCISRFNFRKTWETMLQIESNRIKVSVSGRYSISGTQIVDALMTLPPLRIRVDDDIQMSSAPFTPVLATSKELPSPVAAAPAPFIEQFAEKEGTLKDAVEIGEKITDLYRRSFNKADLRYGNSFCAYCSGTPSHPAHTCPARSARAVRPCGPCMREGTECYFVGLSSECQACHKSLLWQCVGGVPDRQILLMPFEDAHPEDDEHILGIIDELIDLDPYGTKPPADIPSDPRTEEIVDNAMKYVGTNFGQFPFCGYESIESLVHTKEAFFQRLESNTCDLYLDLKMRHVLVQHYRLVTAKLDEARVQAEAEANTAAKMRNDHRASSSSHNNHGHGWNRKHQRNSRGYGRKQNRAQDKGRGKKDDRKGK</sequence>
<gene>
    <name evidence="2" type="ORF">ARMSODRAFT_983438</name>
</gene>
<evidence type="ECO:0000313" key="2">
    <source>
        <dbReference type="EMBL" id="PBK58923.1"/>
    </source>
</evidence>
<feature type="compositionally biased region" description="Basic residues" evidence="1">
    <location>
        <begin position="401"/>
        <end position="422"/>
    </location>
</feature>
<dbReference type="AlphaFoldDB" id="A0A2H3B4Z6"/>
<keyword evidence="3" id="KW-1185">Reference proteome</keyword>
<accession>A0A2H3B4Z6</accession>
<evidence type="ECO:0000313" key="3">
    <source>
        <dbReference type="Proteomes" id="UP000218334"/>
    </source>
</evidence>
<feature type="non-terminal residue" evidence="2">
    <location>
        <position position="438"/>
    </location>
</feature>
<organism evidence="2 3">
    <name type="scientific">Armillaria solidipes</name>
    <dbReference type="NCBI Taxonomy" id="1076256"/>
    <lineage>
        <taxon>Eukaryota</taxon>
        <taxon>Fungi</taxon>
        <taxon>Dikarya</taxon>
        <taxon>Basidiomycota</taxon>
        <taxon>Agaricomycotina</taxon>
        <taxon>Agaricomycetes</taxon>
        <taxon>Agaricomycetidae</taxon>
        <taxon>Agaricales</taxon>
        <taxon>Marasmiineae</taxon>
        <taxon>Physalacriaceae</taxon>
        <taxon>Armillaria</taxon>
    </lineage>
</organism>
<name>A0A2H3B4Z6_9AGAR</name>
<feature type="compositionally biased region" description="Basic and acidic residues" evidence="1">
    <location>
        <begin position="423"/>
        <end position="438"/>
    </location>
</feature>